<evidence type="ECO:0008006" key="3">
    <source>
        <dbReference type="Google" id="ProtNLM"/>
    </source>
</evidence>
<organism evidence="1 2">
    <name type="scientific">Staphylotrichum longicolle</name>
    <dbReference type="NCBI Taxonomy" id="669026"/>
    <lineage>
        <taxon>Eukaryota</taxon>
        <taxon>Fungi</taxon>
        <taxon>Dikarya</taxon>
        <taxon>Ascomycota</taxon>
        <taxon>Pezizomycotina</taxon>
        <taxon>Sordariomycetes</taxon>
        <taxon>Sordariomycetidae</taxon>
        <taxon>Sordariales</taxon>
        <taxon>Chaetomiaceae</taxon>
        <taxon>Staphylotrichum</taxon>
    </lineage>
</organism>
<comment type="caution">
    <text evidence="1">The sequence shown here is derived from an EMBL/GenBank/DDBJ whole genome shotgun (WGS) entry which is preliminary data.</text>
</comment>
<proteinExistence type="predicted"/>
<name>A0AAD4F7D2_9PEZI</name>
<evidence type="ECO:0000313" key="1">
    <source>
        <dbReference type="EMBL" id="KAG7294220.1"/>
    </source>
</evidence>
<dbReference type="InterPro" id="IPR036866">
    <property type="entry name" value="RibonucZ/Hydroxyglut_hydro"/>
</dbReference>
<protein>
    <recommendedName>
        <fullName evidence="3">Metallo-beta-lactamase domain-containing protein</fullName>
    </recommendedName>
</protein>
<keyword evidence="2" id="KW-1185">Reference proteome</keyword>
<reference evidence="1" key="1">
    <citation type="submission" date="2023-02" db="EMBL/GenBank/DDBJ databases">
        <authorList>
            <person name="Palmer J.M."/>
        </authorList>
    </citation>
    <scope>NUCLEOTIDE SEQUENCE</scope>
    <source>
        <strain evidence="1">FW57</strain>
    </source>
</reference>
<evidence type="ECO:0000313" key="2">
    <source>
        <dbReference type="Proteomes" id="UP001197093"/>
    </source>
</evidence>
<dbReference type="Gene3D" id="3.60.15.10">
    <property type="entry name" value="Ribonuclease Z/Hydroxyacylglutathione hydrolase-like"/>
    <property type="match status" value="1"/>
</dbReference>
<dbReference type="EMBL" id="JAHCVI010000001">
    <property type="protein sequence ID" value="KAG7294220.1"/>
    <property type="molecule type" value="Genomic_DNA"/>
</dbReference>
<accession>A0AAD4F7D2</accession>
<sequence length="825" mass="93349">MNHSQDARGGRLGVVYHNTNQAQGHGGSRYRVDNWQIPVPIGDASAHFLLKVGNGPNPEVVQSFFMDGGDDAQHGRGEDTASKKIAQALAVMNEAYSTTNWTFDAIVTTHHDRDHYYGLSQLLGQTVTRNDGEAGRTYQQAYFRPDLTYYRGNNDNPGAPFPKWHPICPCTIAGEEAIGIDLFSRTRMFYRHRDTFMAQSAMDKKHGVIAFNHSEPDIVRRPRFVVVGRNGYGVSVDSADRITVNDPTENQKSLLAVLYWPQTGHTSYFTGGDGNPKVELKGVVPWMLANEHKNYLPRLPVKMVKLDHHGSLNETLNDKDVGGFDKTILTMMQPKSVLVTPGNKHGHPNWVVMELVRRHLATTGGKLYTTRSPYWLSKGRTNMLDTNTNHASYKKVAPMFAPGKGDWDDKIGGDADDDLVDDPHTTNGTLMMENMHDWKGDYDDYKVHDGDFATELMSGPDFDQYIKDDGKPNRKAINEEKKKRAKQVLLALKNSHRLTVKDKSNLEKRAAQEEEVDESELQVAHRVTQDNRDNLRWQHRQVWEQICEQEICDRGSPYFLVRFSFEQGEDPVVDCDMDEAGKPKPLQSAVPDTQKKVHKTIGEYDMVDDRGHDVNITTVSTAKSTAEYMYEHAEGLETLTARLSFMNYELNLGLGQHFSNLNFFPQKKSTKQLLPAGLAGIGAMPGNSMDNAKNIRIKLPDFSKTKVKDATNQDTAKPFTGGWPELLSFTAFVKQTCQNYKDVLEYTTPNGIKWKKGRGRAKNGYEEATDMLWKMYQQWIVLQDAVEKAATGQYATHVSQQFRRLKLARIYVRPTPHREDLEELD</sequence>
<dbReference type="Proteomes" id="UP001197093">
    <property type="component" value="Unassembled WGS sequence"/>
</dbReference>
<dbReference type="AlphaFoldDB" id="A0AAD4F7D2"/>
<gene>
    <name evidence="1" type="ORF">NEMBOFW57_004290</name>
</gene>